<name>A0A0E0LUG1_ORYPU</name>
<reference evidence="2" key="1">
    <citation type="submission" date="2015-04" db="UniProtKB">
        <authorList>
            <consortium name="EnsemblPlants"/>
        </authorList>
    </citation>
    <scope>IDENTIFICATION</scope>
</reference>
<dbReference type="HOGENOM" id="CLU_2378943_0_0_1"/>
<feature type="compositionally biased region" description="Low complexity" evidence="1">
    <location>
        <begin position="55"/>
        <end position="64"/>
    </location>
</feature>
<dbReference type="AlphaFoldDB" id="A0A0E0LUG1"/>
<dbReference type="EnsemblPlants" id="OPUNC08G11910.1">
    <property type="protein sequence ID" value="OPUNC08G11910.1"/>
    <property type="gene ID" value="OPUNC08G11910"/>
</dbReference>
<dbReference type="Proteomes" id="UP000026962">
    <property type="component" value="Chromosome 8"/>
</dbReference>
<proteinExistence type="predicted"/>
<evidence type="ECO:0000313" key="2">
    <source>
        <dbReference type="EnsemblPlants" id="OPUNC08G11910.1"/>
    </source>
</evidence>
<sequence length="95" mass="10045">ITSLVLKEKNNTPSLSPAKKPPVFSPRLAAARTQPPANWARRPLLLPDPALSLLPCSSSSRTPPASEGATLPGPPHSTGPPSCSHRFQGTFLNTR</sequence>
<accession>A0A0E0LUG1</accession>
<feature type="compositionally biased region" description="Basic and acidic residues" evidence="1">
    <location>
        <begin position="1"/>
        <end position="10"/>
    </location>
</feature>
<feature type="region of interest" description="Disordered" evidence="1">
    <location>
        <begin position="55"/>
        <end position="95"/>
    </location>
</feature>
<dbReference type="Gramene" id="OPUNC08G11910.1">
    <property type="protein sequence ID" value="OPUNC08G11910.1"/>
    <property type="gene ID" value="OPUNC08G11910"/>
</dbReference>
<reference evidence="2" key="2">
    <citation type="submission" date="2018-05" db="EMBL/GenBank/DDBJ databases">
        <title>OpunRS2 (Oryza punctata Reference Sequence Version 2).</title>
        <authorList>
            <person name="Zhang J."/>
            <person name="Kudrna D."/>
            <person name="Lee S."/>
            <person name="Talag J."/>
            <person name="Welchert J."/>
            <person name="Wing R.A."/>
        </authorList>
    </citation>
    <scope>NUCLEOTIDE SEQUENCE [LARGE SCALE GENOMIC DNA]</scope>
</reference>
<evidence type="ECO:0000256" key="1">
    <source>
        <dbReference type="SAM" id="MobiDB-lite"/>
    </source>
</evidence>
<protein>
    <submittedName>
        <fullName evidence="2">Uncharacterized protein</fullName>
    </submittedName>
</protein>
<keyword evidence="3" id="KW-1185">Reference proteome</keyword>
<organism evidence="2">
    <name type="scientific">Oryza punctata</name>
    <name type="common">Red rice</name>
    <dbReference type="NCBI Taxonomy" id="4537"/>
    <lineage>
        <taxon>Eukaryota</taxon>
        <taxon>Viridiplantae</taxon>
        <taxon>Streptophyta</taxon>
        <taxon>Embryophyta</taxon>
        <taxon>Tracheophyta</taxon>
        <taxon>Spermatophyta</taxon>
        <taxon>Magnoliopsida</taxon>
        <taxon>Liliopsida</taxon>
        <taxon>Poales</taxon>
        <taxon>Poaceae</taxon>
        <taxon>BOP clade</taxon>
        <taxon>Oryzoideae</taxon>
        <taxon>Oryzeae</taxon>
        <taxon>Oryzinae</taxon>
        <taxon>Oryza</taxon>
    </lineage>
</organism>
<evidence type="ECO:0000313" key="3">
    <source>
        <dbReference type="Proteomes" id="UP000026962"/>
    </source>
</evidence>
<feature type="compositionally biased region" description="Polar residues" evidence="1">
    <location>
        <begin position="79"/>
        <end position="95"/>
    </location>
</feature>
<feature type="region of interest" description="Disordered" evidence="1">
    <location>
        <begin position="1"/>
        <end position="42"/>
    </location>
</feature>